<dbReference type="Proteomes" id="UP000247673">
    <property type="component" value="Unassembled WGS sequence"/>
</dbReference>
<organism evidence="1 2">
    <name type="scientific">Gilliamella apis</name>
    <dbReference type="NCBI Taxonomy" id="1970738"/>
    <lineage>
        <taxon>Bacteria</taxon>
        <taxon>Pseudomonadati</taxon>
        <taxon>Pseudomonadota</taxon>
        <taxon>Gammaproteobacteria</taxon>
        <taxon>Orbales</taxon>
        <taxon>Orbaceae</taxon>
        <taxon>Gilliamella</taxon>
    </lineage>
</organism>
<gene>
    <name evidence="1" type="ORF">DKK78_06650</name>
</gene>
<evidence type="ECO:0000313" key="1">
    <source>
        <dbReference type="EMBL" id="PXY91979.1"/>
    </source>
</evidence>
<reference evidence="1 2" key="1">
    <citation type="submission" date="2018-05" db="EMBL/GenBank/DDBJ databases">
        <title>Reference genomes for bee gut microbiota database.</title>
        <authorList>
            <person name="Ellegaard K.M."/>
        </authorList>
    </citation>
    <scope>NUCLEOTIDE SEQUENCE [LARGE SCALE GENOMIC DNA]</scope>
    <source>
        <strain evidence="1 2">ESL0172</strain>
    </source>
</reference>
<protein>
    <submittedName>
        <fullName evidence="1">Uncharacterized protein</fullName>
    </submittedName>
</protein>
<comment type="caution">
    <text evidence="1">The sequence shown here is derived from an EMBL/GenBank/DDBJ whole genome shotgun (WGS) entry which is preliminary data.</text>
</comment>
<keyword evidence="2" id="KW-1185">Reference proteome</keyword>
<dbReference type="AlphaFoldDB" id="A0A2V4DWP2"/>
<dbReference type="EMBL" id="QGLO01000004">
    <property type="protein sequence ID" value="PXY91979.1"/>
    <property type="molecule type" value="Genomic_DNA"/>
</dbReference>
<dbReference type="OrthoDB" id="7065204at2"/>
<name>A0A2V4DWP2_9GAMM</name>
<sequence>MFKKLTNIQIHNNTIIIDGHESKVRVDGTCLEAALLVDDNYILLFVTFDCPFEEILAIYLLDLQQNRIIDKAKIYRMYYTDFFSDLVILSENRISFDFLIEGGWTLELFDKPKKSLTYLFPTLLVKRPFSLTRYFSIKNNV</sequence>
<proteinExistence type="predicted"/>
<dbReference type="RefSeq" id="WP_110447889.1">
    <property type="nucleotide sequence ID" value="NZ_CP132381.1"/>
</dbReference>
<evidence type="ECO:0000313" key="2">
    <source>
        <dbReference type="Proteomes" id="UP000247673"/>
    </source>
</evidence>
<accession>A0A2V4DWP2</accession>